<dbReference type="SUPFAM" id="SSF53335">
    <property type="entry name" value="S-adenosyl-L-methionine-dependent methyltransferases"/>
    <property type="match status" value="1"/>
</dbReference>
<dbReference type="EMBL" id="JARJLG010000241">
    <property type="protein sequence ID" value="KAJ7724066.1"/>
    <property type="molecule type" value="Genomic_DNA"/>
</dbReference>
<organism evidence="1 2">
    <name type="scientific">Mycena maculata</name>
    <dbReference type="NCBI Taxonomy" id="230809"/>
    <lineage>
        <taxon>Eukaryota</taxon>
        <taxon>Fungi</taxon>
        <taxon>Dikarya</taxon>
        <taxon>Basidiomycota</taxon>
        <taxon>Agaricomycotina</taxon>
        <taxon>Agaricomycetes</taxon>
        <taxon>Agaricomycetidae</taxon>
        <taxon>Agaricales</taxon>
        <taxon>Marasmiineae</taxon>
        <taxon>Mycenaceae</taxon>
        <taxon>Mycena</taxon>
    </lineage>
</organism>
<gene>
    <name evidence="1" type="ORF">DFH07DRAFT_855245</name>
</gene>
<dbReference type="AlphaFoldDB" id="A0AAD7HN77"/>
<protein>
    <recommendedName>
        <fullName evidence="3">Methyltransferase domain-containing protein</fullName>
    </recommendedName>
</protein>
<dbReference type="Proteomes" id="UP001215280">
    <property type="component" value="Unassembled WGS sequence"/>
</dbReference>
<comment type="caution">
    <text evidence="1">The sequence shown here is derived from an EMBL/GenBank/DDBJ whole genome shotgun (WGS) entry which is preliminary data.</text>
</comment>
<evidence type="ECO:0008006" key="3">
    <source>
        <dbReference type="Google" id="ProtNLM"/>
    </source>
</evidence>
<name>A0AAD7HN77_9AGAR</name>
<keyword evidence="2" id="KW-1185">Reference proteome</keyword>
<sequence length="356" mass="38553">MSCENGDKNGHNGIDSKDCIIPLEVSSSPVIPSTELYSDLTEVHVDFKDFFGIGEPQKVSPQFTLKLTKLTYLPKVDDPRRDWVASVAVPAFLTHRAHNKVRNFATVGTGAGLDAIAATDIFDLECLAITDLHQAVVDAAAENIRNATACVGKFRLIAGAGDILAPLATESVKYDLIYENLPNIPLSPGHAIDAGQTSSTYVPWRFEDITSTATENLLALHFLALRQAKQVLSPTGAVISSIGGRVPLAALLKMASEAGYRAEILTYTWKIQSEPEEVIGGYKKNQEDGHGPFYFYPANVLERTFGCLDPAVAGARAAEIEELLLKHRIDASVAYELHRNGLVIGHTVAIVRSTPM</sequence>
<evidence type="ECO:0000313" key="1">
    <source>
        <dbReference type="EMBL" id="KAJ7724066.1"/>
    </source>
</evidence>
<evidence type="ECO:0000313" key="2">
    <source>
        <dbReference type="Proteomes" id="UP001215280"/>
    </source>
</evidence>
<reference evidence="1" key="1">
    <citation type="submission" date="2023-03" db="EMBL/GenBank/DDBJ databases">
        <title>Massive genome expansion in bonnet fungi (Mycena s.s.) driven by repeated elements and novel gene families across ecological guilds.</title>
        <authorList>
            <consortium name="Lawrence Berkeley National Laboratory"/>
            <person name="Harder C.B."/>
            <person name="Miyauchi S."/>
            <person name="Viragh M."/>
            <person name="Kuo A."/>
            <person name="Thoen E."/>
            <person name="Andreopoulos B."/>
            <person name="Lu D."/>
            <person name="Skrede I."/>
            <person name="Drula E."/>
            <person name="Henrissat B."/>
            <person name="Morin E."/>
            <person name="Kohler A."/>
            <person name="Barry K."/>
            <person name="LaButti K."/>
            <person name="Morin E."/>
            <person name="Salamov A."/>
            <person name="Lipzen A."/>
            <person name="Mereny Z."/>
            <person name="Hegedus B."/>
            <person name="Baldrian P."/>
            <person name="Stursova M."/>
            <person name="Weitz H."/>
            <person name="Taylor A."/>
            <person name="Grigoriev I.V."/>
            <person name="Nagy L.G."/>
            <person name="Martin F."/>
            <person name="Kauserud H."/>
        </authorList>
    </citation>
    <scope>NUCLEOTIDE SEQUENCE</scope>
    <source>
        <strain evidence="1">CBHHK188m</strain>
    </source>
</reference>
<proteinExistence type="predicted"/>
<dbReference type="InterPro" id="IPR029063">
    <property type="entry name" value="SAM-dependent_MTases_sf"/>
</dbReference>
<dbReference type="Gene3D" id="3.40.50.150">
    <property type="entry name" value="Vaccinia Virus protein VP39"/>
    <property type="match status" value="1"/>
</dbReference>
<accession>A0AAD7HN77</accession>